<feature type="binding site" evidence="5">
    <location>
        <position position="65"/>
    </location>
    <ligand>
        <name>S-adenosyl-L-methionine</name>
        <dbReference type="ChEBI" id="CHEBI:59789"/>
    </ligand>
</feature>
<comment type="subcellular location">
    <subcellularLocation>
        <location evidence="5">Cytoplasm</location>
    </subcellularLocation>
</comment>
<gene>
    <name evidence="5" type="primary">rlmH</name>
    <name evidence="6" type="ORF">HNP71_000267</name>
</gene>
<dbReference type="HAMAP" id="MF_00658">
    <property type="entry name" value="23SrRNA_methyltr_H"/>
    <property type="match status" value="1"/>
</dbReference>
<keyword evidence="3 5" id="KW-0949">S-adenosyl-L-methionine</keyword>
<keyword evidence="7" id="KW-1185">Reference proteome</keyword>
<dbReference type="PANTHER" id="PTHR33603">
    <property type="entry name" value="METHYLTRANSFERASE"/>
    <property type="match status" value="1"/>
</dbReference>
<name>A0A840V8K3_9PROT</name>
<dbReference type="AlphaFoldDB" id="A0A840V8K3"/>
<dbReference type="EMBL" id="JACHFJ010000001">
    <property type="protein sequence ID" value="MBB5372043.1"/>
    <property type="molecule type" value="Genomic_DNA"/>
</dbReference>
<comment type="similarity">
    <text evidence="4 5">Belongs to the RNA methyltransferase RlmH family.</text>
</comment>
<keyword evidence="2 5" id="KW-0808">Transferase</keyword>
<reference evidence="6 7" key="1">
    <citation type="submission" date="2020-08" db="EMBL/GenBank/DDBJ databases">
        <title>Genomic Encyclopedia of Type Strains, Phase IV (KMG-IV): sequencing the most valuable type-strain genomes for metagenomic binning, comparative biology and taxonomic classification.</title>
        <authorList>
            <person name="Goeker M."/>
        </authorList>
    </citation>
    <scope>NUCLEOTIDE SEQUENCE [LARGE SCALE GENOMIC DNA]</scope>
    <source>
        <strain evidence="6 7">DSM 27026</strain>
    </source>
</reference>
<proteinExistence type="inferred from homology"/>
<dbReference type="InterPro" id="IPR029028">
    <property type="entry name" value="Alpha/beta_knot_MTases"/>
</dbReference>
<comment type="catalytic activity">
    <reaction evidence="5">
        <text>pseudouridine(1915) in 23S rRNA + S-adenosyl-L-methionine = N(3)-methylpseudouridine(1915) in 23S rRNA + S-adenosyl-L-homocysteine + H(+)</text>
        <dbReference type="Rhea" id="RHEA:42752"/>
        <dbReference type="Rhea" id="RHEA-COMP:10221"/>
        <dbReference type="Rhea" id="RHEA-COMP:10222"/>
        <dbReference type="ChEBI" id="CHEBI:15378"/>
        <dbReference type="ChEBI" id="CHEBI:57856"/>
        <dbReference type="ChEBI" id="CHEBI:59789"/>
        <dbReference type="ChEBI" id="CHEBI:65314"/>
        <dbReference type="ChEBI" id="CHEBI:74486"/>
        <dbReference type="EC" id="2.1.1.177"/>
    </reaction>
</comment>
<evidence type="ECO:0000313" key="7">
    <source>
        <dbReference type="Proteomes" id="UP000553706"/>
    </source>
</evidence>
<protein>
    <recommendedName>
        <fullName evidence="5">Ribosomal RNA large subunit methyltransferase H</fullName>
        <ecNumber evidence="5">2.1.1.177</ecNumber>
    </recommendedName>
    <alternativeName>
        <fullName evidence="5">23S rRNA (pseudouridine1915-N3)-methyltransferase</fullName>
    </alternativeName>
    <alternativeName>
        <fullName evidence="5">23S rRNA m3Psi1915 methyltransferase</fullName>
    </alternativeName>
    <alternativeName>
        <fullName evidence="5">rRNA (pseudouridine-N3-)-methyltransferase RlmH</fullName>
    </alternativeName>
</protein>
<dbReference type="InterPro" id="IPR029026">
    <property type="entry name" value="tRNA_m1G_MTases_N"/>
</dbReference>
<organism evidence="6 7">
    <name type="scientific">Acidocella aromatica</name>
    <dbReference type="NCBI Taxonomy" id="1303579"/>
    <lineage>
        <taxon>Bacteria</taxon>
        <taxon>Pseudomonadati</taxon>
        <taxon>Pseudomonadota</taxon>
        <taxon>Alphaproteobacteria</taxon>
        <taxon>Acetobacterales</taxon>
        <taxon>Acidocellaceae</taxon>
        <taxon>Acidocella</taxon>
    </lineage>
</organism>
<evidence type="ECO:0000256" key="2">
    <source>
        <dbReference type="ARBA" id="ARBA00022679"/>
    </source>
</evidence>
<dbReference type="Gene3D" id="3.40.1280.10">
    <property type="match status" value="1"/>
</dbReference>
<comment type="caution">
    <text evidence="6">The sequence shown here is derived from an EMBL/GenBank/DDBJ whole genome shotgun (WGS) entry which is preliminary data.</text>
</comment>
<evidence type="ECO:0000256" key="5">
    <source>
        <dbReference type="HAMAP-Rule" id="MF_00658"/>
    </source>
</evidence>
<keyword evidence="5" id="KW-0963">Cytoplasm</keyword>
<dbReference type="RefSeq" id="WP_183265041.1">
    <property type="nucleotide sequence ID" value="NZ_JACHFJ010000001.1"/>
</dbReference>
<comment type="function">
    <text evidence="5">Specifically methylates the pseudouridine at position 1915 (m3Psi1915) in 23S rRNA.</text>
</comment>
<dbReference type="Pfam" id="PF02590">
    <property type="entry name" value="SPOUT_MTase"/>
    <property type="match status" value="1"/>
</dbReference>
<feature type="binding site" evidence="5">
    <location>
        <begin position="115"/>
        <end position="120"/>
    </location>
    <ligand>
        <name>S-adenosyl-L-methionine</name>
        <dbReference type="ChEBI" id="CHEBI:59789"/>
    </ligand>
</feature>
<dbReference type="Proteomes" id="UP000553706">
    <property type="component" value="Unassembled WGS sequence"/>
</dbReference>
<evidence type="ECO:0000256" key="4">
    <source>
        <dbReference type="ARBA" id="ARBA00038303"/>
    </source>
</evidence>
<dbReference type="InterPro" id="IPR003742">
    <property type="entry name" value="RlmH-like"/>
</dbReference>
<evidence type="ECO:0000256" key="1">
    <source>
        <dbReference type="ARBA" id="ARBA00022603"/>
    </source>
</evidence>
<dbReference type="GO" id="GO:0005737">
    <property type="term" value="C:cytoplasm"/>
    <property type="evidence" value="ECO:0007669"/>
    <property type="project" value="UniProtKB-SubCell"/>
</dbReference>
<evidence type="ECO:0000313" key="6">
    <source>
        <dbReference type="EMBL" id="MBB5372043.1"/>
    </source>
</evidence>
<feature type="binding site" evidence="5">
    <location>
        <position position="96"/>
    </location>
    <ligand>
        <name>S-adenosyl-L-methionine</name>
        <dbReference type="ChEBI" id="CHEBI:59789"/>
    </ligand>
</feature>
<keyword evidence="5" id="KW-0698">rRNA processing</keyword>
<dbReference type="PIRSF" id="PIRSF004505">
    <property type="entry name" value="MT_bac"/>
    <property type="match status" value="1"/>
</dbReference>
<dbReference type="PANTHER" id="PTHR33603:SF1">
    <property type="entry name" value="RIBOSOMAL RNA LARGE SUBUNIT METHYLTRANSFERASE H"/>
    <property type="match status" value="1"/>
</dbReference>
<dbReference type="GO" id="GO:0070038">
    <property type="term" value="F:rRNA (pseudouridine-N3-)-methyltransferase activity"/>
    <property type="evidence" value="ECO:0007669"/>
    <property type="project" value="UniProtKB-UniRule"/>
</dbReference>
<keyword evidence="1 5" id="KW-0489">Methyltransferase</keyword>
<comment type="subunit">
    <text evidence="5">Homodimer.</text>
</comment>
<sequence>MRLLAVGKGGSGPERELFERYAKRIKPTLSLVEFPDGVGSPAEIKRREADAILAALKPDEFVIALDLDGATPDSPGLARLLAGWLERSKKLAFVIGGAEGLDAAILARAGAKLSLGKLTWPHMLVRPMLAEQIYRAQMILAGHPYHRAGRP</sequence>
<dbReference type="SUPFAM" id="SSF75217">
    <property type="entry name" value="alpha/beta knot"/>
    <property type="match status" value="1"/>
</dbReference>
<dbReference type="CDD" id="cd18081">
    <property type="entry name" value="RlmH-like"/>
    <property type="match status" value="1"/>
</dbReference>
<evidence type="ECO:0000256" key="3">
    <source>
        <dbReference type="ARBA" id="ARBA00022691"/>
    </source>
</evidence>
<accession>A0A840V8K3</accession>
<dbReference type="EC" id="2.1.1.177" evidence="5"/>